<keyword evidence="2" id="KW-1185">Reference proteome</keyword>
<organism evidence="1 2">
    <name type="scientific">Comamonas aquatica DA1877</name>
    <dbReference type="NCBI Taxonomy" id="1457173"/>
    <lineage>
        <taxon>Bacteria</taxon>
        <taxon>Pseudomonadati</taxon>
        <taxon>Pseudomonadota</taxon>
        <taxon>Betaproteobacteria</taxon>
        <taxon>Burkholderiales</taxon>
        <taxon>Comamonadaceae</taxon>
        <taxon>Comamonas</taxon>
    </lineage>
</organism>
<sequence length="199" mass="21974">MAPPALWLLRHAQPLIAPGVCYGQLDVPADPQHTLQAALRAGAALPRQAVVRHSPLQRCEQLAHALQAPEALLVPDARLQEMHFGRWEGQAWSTIARPELDAWGQDLYHTAPGGGESLAAMLQRVSSALRHSWAQDSRHGQRDVVWVTHAGVIRCVQWLLQYGHAQPRAQDWTLPAPAFGEWLRLPLAGMATTVRTLQS</sequence>
<dbReference type="PATRIC" id="fig|1457173.3.peg.1312"/>
<name>A0A014NMB7_9BURK</name>
<dbReference type="RefSeq" id="WP_043381640.1">
    <property type="nucleotide sequence ID" value="NZ_JBOK01000006.1"/>
</dbReference>
<dbReference type="Pfam" id="PF00300">
    <property type="entry name" value="His_Phos_1"/>
    <property type="match status" value="1"/>
</dbReference>
<reference evidence="1 2" key="1">
    <citation type="submission" date="2014-01" db="EMBL/GenBank/DDBJ databases">
        <title>Interspecies Systems Biology Uncovers Metabolites Affecting C. elegans Gene Expression and Life History Traits.</title>
        <authorList>
            <person name="Watson E."/>
            <person name="Macneil L.T."/>
            <person name="Ritter A.D."/>
            <person name="Yilmaz L.S."/>
            <person name="Rosebrock A.P."/>
            <person name="Caudy A.A."/>
            <person name="Walhout A.J."/>
        </authorList>
    </citation>
    <scope>NUCLEOTIDE SEQUENCE [LARGE SCALE GENOMIC DNA]</scope>
    <source>
        <strain evidence="1 2">DA1877</strain>
    </source>
</reference>
<evidence type="ECO:0000313" key="1">
    <source>
        <dbReference type="EMBL" id="EXU80623.1"/>
    </source>
</evidence>
<accession>A0A014NMB7</accession>
<dbReference type="InterPro" id="IPR013078">
    <property type="entry name" value="His_Pase_superF_clade-1"/>
</dbReference>
<dbReference type="EMBL" id="JBOK01000006">
    <property type="protein sequence ID" value="EXU80623.1"/>
    <property type="molecule type" value="Genomic_DNA"/>
</dbReference>
<dbReference type="Gene3D" id="3.40.50.1240">
    <property type="entry name" value="Phosphoglycerate mutase-like"/>
    <property type="match status" value="1"/>
</dbReference>
<dbReference type="STRING" id="225991.MA05_04030"/>
<dbReference type="InterPro" id="IPR029033">
    <property type="entry name" value="His_PPase_superfam"/>
</dbReference>
<dbReference type="SUPFAM" id="SSF53254">
    <property type="entry name" value="Phosphoglycerate mutase-like"/>
    <property type="match status" value="1"/>
</dbReference>
<dbReference type="AlphaFoldDB" id="A0A014NMB7"/>
<proteinExistence type="predicted"/>
<evidence type="ECO:0008006" key="3">
    <source>
        <dbReference type="Google" id="ProtNLM"/>
    </source>
</evidence>
<comment type="caution">
    <text evidence="1">The sequence shown here is derived from an EMBL/GenBank/DDBJ whole genome shotgun (WGS) entry which is preliminary data.</text>
</comment>
<gene>
    <name evidence="1" type="ORF">AX13_15290</name>
</gene>
<evidence type="ECO:0000313" key="2">
    <source>
        <dbReference type="Proteomes" id="UP000020766"/>
    </source>
</evidence>
<dbReference type="SMART" id="SM00855">
    <property type="entry name" value="PGAM"/>
    <property type="match status" value="1"/>
</dbReference>
<protein>
    <recommendedName>
        <fullName evidence="3">Phosphoglycerate kinase</fullName>
    </recommendedName>
</protein>
<dbReference type="Proteomes" id="UP000020766">
    <property type="component" value="Unassembled WGS sequence"/>
</dbReference>